<organism evidence="3 4">
    <name type="scientific">Clostridium chromiireducens</name>
    <dbReference type="NCBI Taxonomy" id="225345"/>
    <lineage>
        <taxon>Bacteria</taxon>
        <taxon>Bacillati</taxon>
        <taxon>Bacillota</taxon>
        <taxon>Clostridia</taxon>
        <taxon>Eubacteriales</taxon>
        <taxon>Clostridiaceae</taxon>
        <taxon>Clostridium</taxon>
    </lineage>
</organism>
<gene>
    <name evidence="3" type="ORF">GKZ28_00755</name>
</gene>
<evidence type="ECO:0000256" key="2">
    <source>
        <dbReference type="SAM" id="Phobius"/>
    </source>
</evidence>
<dbReference type="Gene3D" id="1.20.5.340">
    <property type="match status" value="1"/>
</dbReference>
<sequence>MNECKDCIQIKNLEDKIKALWHQIDESKEQRKDFEKRIIELERRSDVTEEKFDRLFDAIEAIEKNVEKIANALEQLQSKPAKTYENLQYEVIKYIVIAGMAFIMAKFIN</sequence>
<feature type="coiled-coil region" evidence="1">
    <location>
        <begin position="10"/>
        <end position="79"/>
    </location>
</feature>
<evidence type="ECO:0000313" key="4">
    <source>
        <dbReference type="Proteomes" id="UP000656077"/>
    </source>
</evidence>
<feature type="transmembrane region" description="Helical" evidence="2">
    <location>
        <begin position="91"/>
        <end position="108"/>
    </location>
</feature>
<accession>A0A964W0B4</accession>
<keyword evidence="2" id="KW-0472">Membrane</keyword>
<keyword evidence="1" id="KW-0175">Coiled coil</keyword>
<keyword evidence="2" id="KW-1133">Transmembrane helix</keyword>
<evidence type="ECO:0000313" key="3">
    <source>
        <dbReference type="EMBL" id="MVX62229.1"/>
    </source>
</evidence>
<dbReference type="Proteomes" id="UP000656077">
    <property type="component" value="Unassembled WGS sequence"/>
</dbReference>
<dbReference type="SUPFAM" id="SSF57997">
    <property type="entry name" value="Tropomyosin"/>
    <property type="match status" value="1"/>
</dbReference>
<proteinExistence type="predicted"/>
<comment type="caution">
    <text evidence="3">The sequence shown here is derived from an EMBL/GenBank/DDBJ whole genome shotgun (WGS) entry which is preliminary data.</text>
</comment>
<protein>
    <submittedName>
        <fullName evidence="3">Uncharacterized protein</fullName>
    </submittedName>
</protein>
<reference evidence="3" key="1">
    <citation type="submission" date="2019-12" db="EMBL/GenBank/DDBJ databases">
        <title>Microbes associate with the intestines of laboratory mice.</title>
        <authorList>
            <person name="Navarre W."/>
            <person name="Wong E."/>
        </authorList>
    </citation>
    <scope>NUCLEOTIDE SEQUENCE</scope>
    <source>
        <strain evidence="3">NM79_F5</strain>
    </source>
</reference>
<dbReference type="AlphaFoldDB" id="A0A964W0B4"/>
<dbReference type="EMBL" id="WSRQ01000001">
    <property type="protein sequence ID" value="MVX62229.1"/>
    <property type="molecule type" value="Genomic_DNA"/>
</dbReference>
<dbReference type="RefSeq" id="WP_160357675.1">
    <property type="nucleotide sequence ID" value="NZ_WSRQ01000001.1"/>
</dbReference>
<keyword evidence="2" id="KW-0812">Transmembrane</keyword>
<name>A0A964W0B4_9CLOT</name>
<evidence type="ECO:0000256" key="1">
    <source>
        <dbReference type="SAM" id="Coils"/>
    </source>
</evidence>